<organism evidence="9 10">
    <name type="scientific">Hesseltinella vesiculosa</name>
    <dbReference type="NCBI Taxonomy" id="101127"/>
    <lineage>
        <taxon>Eukaryota</taxon>
        <taxon>Fungi</taxon>
        <taxon>Fungi incertae sedis</taxon>
        <taxon>Mucoromycota</taxon>
        <taxon>Mucoromycotina</taxon>
        <taxon>Mucoromycetes</taxon>
        <taxon>Mucorales</taxon>
        <taxon>Cunninghamellaceae</taxon>
        <taxon>Hesseltinella</taxon>
    </lineage>
</organism>
<comment type="similarity">
    <text evidence="7">Belongs to the ubiquitin-conjugating enzyme family.</text>
</comment>
<keyword evidence="5 7" id="KW-0067">ATP-binding</keyword>
<keyword evidence="10" id="KW-1185">Reference proteome</keyword>
<dbReference type="InterPro" id="IPR050113">
    <property type="entry name" value="Ub_conjugating_enzyme"/>
</dbReference>
<protein>
    <recommendedName>
        <fullName evidence="1">E2 ubiquitin-conjugating enzyme</fullName>
        <ecNumber evidence="1">2.3.2.23</ecNumber>
    </recommendedName>
</protein>
<feature type="domain" description="UBC core" evidence="8">
    <location>
        <begin position="1"/>
        <end position="148"/>
    </location>
</feature>
<evidence type="ECO:0000256" key="1">
    <source>
        <dbReference type="ARBA" id="ARBA00012486"/>
    </source>
</evidence>
<dbReference type="Gene3D" id="3.10.110.10">
    <property type="entry name" value="Ubiquitin Conjugating Enzyme"/>
    <property type="match status" value="1"/>
</dbReference>
<dbReference type="GO" id="GO:0061631">
    <property type="term" value="F:ubiquitin conjugating enzyme activity"/>
    <property type="evidence" value="ECO:0007669"/>
    <property type="project" value="UniProtKB-EC"/>
</dbReference>
<dbReference type="CDD" id="cd23815">
    <property type="entry name" value="UBCc_SpUBC14-like"/>
    <property type="match status" value="1"/>
</dbReference>
<dbReference type="PROSITE" id="PS50127">
    <property type="entry name" value="UBC_2"/>
    <property type="match status" value="1"/>
</dbReference>
<dbReference type="OrthoDB" id="9978460at2759"/>
<accession>A0A1X2GPQ9</accession>
<dbReference type="PANTHER" id="PTHR24067">
    <property type="entry name" value="UBIQUITIN-CONJUGATING ENZYME E2"/>
    <property type="match status" value="1"/>
</dbReference>
<dbReference type="EC" id="2.3.2.23" evidence="1"/>
<dbReference type="EMBL" id="MCGT01000006">
    <property type="protein sequence ID" value="ORX58785.1"/>
    <property type="molecule type" value="Genomic_DNA"/>
</dbReference>
<evidence type="ECO:0000256" key="7">
    <source>
        <dbReference type="RuleBase" id="RU362109"/>
    </source>
</evidence>
<dbReference type="SMART" id="SM00212">
    <property type="entry name" value="UBCc"/>
    <property type="match status" value="1"/>
</dbReference>
<gene>
    <name evidence="9" type="ORF">DM01DRAFT_1381448</name>
</gene>
<dbReference type="GO" id="GO:0005524">
    <property type="term" value="F:ATP binding"/>
    <property type="evidence" value="ECO:0007669"/>
    <property type="project" value="UniProtKB-UniRule"/>
</dbReference>
<dbReference type="Proteomes" id="UP000242146">
    <property type="component" value="Unassembled WGS sequence"/>
</dbReference>
<dbReference type="PROSITE" id="PS00183">
    <property type="entry name" value="UBC_1"/>
    <property type="match status" value="1"/>
</dbReference>
<dbReference type="Pfam" id="PF00179">
    <property type="entry name" value="UQ_con"/>
    <property type="match status" value="1"/>
</dbReference>
<dbReference type="STRING" id="101127.A0A1X2GPQ9"/>
<evidence type="ECO:0000256" key="6">
    <source>
        <dbReference type="PROSITE-ProRule" id="PRU10133"/>
    </source>
</evidence>
<dbReference type="SUPFAM" id="SSF54495">
    <property type="entry name" value="UBC-like"/>
    <property type="match status" value="1"/>
</dbReference>
<evidence type="ECO:0000256" key="4">
    <source>
        <dbReference type="ARBA" id="ARBA00022786"/>
    </source>
</evidence>
<evidence type="ECO:0000259" key="8">
    <source>
        <dbReference type="PROSITE" id="PS50127"/>
    </source>
</evidence>
<evidence type="ECO:0000313" key="9">
    <source>
        <dbReference type="EMBL" id="ORX58785.1"/>
    </source>
</evidence>
<comment type="caution">
    <text evidence="9">The sequence shown here is derived from an EMBL/GenBank/DDBJ whole genome shotgun (WGS) entry which is preliminary data.</text>
</comment>
<evidence type="ECO:0000256" key="2">
    <source>
        <dbReference type="ARBA" id="ARBA00022679"/>
    </source>
</evidence>
<proteinExistence type="inferred from homology"/>
<dbReference type="InterPro" id="IPR000608">
    <property type="entry name" value="UBC"/>
</dbReference>
<sequence length="148" mass="16642">MALKRIQRELQDLTKNPLPGIKVTPVDDDVFHWVGTIEGPEASPYKGGSFKLDVVFSADYPFKPPKIKFVTKVYHPNIDDEGAICIDLLKSDQWKPATKVGQVLQALAMLLEFPNPDDALVASIAEVYNTNRTKYSKTVKDYVQKYAK</sequence>
<dbReference type="InterPro" id="IPR023313">
    <property type="entry name" value="UBQ-conjugating_AS"/>
</dbReference>
<evidence type="ECO:0000313" key="10">
    <source>
        <dbReference type="Proteomes" id="UP000242146"/>
    </source>
</evidence>
<dbReference type="AlphaFoldDB" id="A0A1X2GPQ9"/>
<evidence type="ECO:0000256" key="3">
    <source>
        <dbReference type="ARBA" id="ARBA00022741"/>
    </source>
</evidence>
<reference evidence="9 10" key="1">
    <citation type="submission" date="2016-07" db="EMBL/GenBank/DDBJ databases">
        <title>Pervasive Adenine N6-methylation of Active Genes in Fungi.</title>
        <authorList>
            <consortium name="DOE Joint Genome Institute"/>
            <person name="Mondo S.J."/>
            <person name="Dannebaum R.O."/>
            <person name="Kuo R.C."/>
            <person name="Labutti K."/>
            <person name="Haridas S."/>
            <person name="Kuo A."/>
            <person name="Salamov A."/>
            <person name="Ahrendt S.R."/>
            <person name="Lipzen A."/>
            <person name="Sullivan W."/>
            <person name="Andreopoulos W.B."/>
            <person name="Clum A."/>
            <person name="Lindquist E."/>
            <person name="Daum C."/>
            <person name="Ramamoorthy G.K."/>
            <person name="Gryganskyi A."/>
            <person name="Culley D."/>
            <person name="Magnuson J.K."/>
            <person name="James T.Y."/>
            <person name="O'Malley M.A."/>
            <person name="Stajich J.E."/>
            <person name="Spatafora J.W."/>
            <person name="Visel A."/>
            <person name="Grigoriev I.V."/>
        </authorList>
    </citation>
    <scope>NUCLEOTIDE SEQUENCE [LARGE SCALE GENOMIC DNA]</scope>
    <source>
        <strain evidence="9 10">NRRL 3301</strain>
    </source>
</reference>
<dbReference type="InterPro" id="IPR016135">
    <property type="entry name" value="UBQ-conjugating_enzyme/RWD"/>
</dbReference>
<name>A0A1X2GPQ9_9FUNG</name>
<evidence type="ECO:0000256" key="5">
    <source>
        <dbReference type="ARBA" id="ARBA00022840"/>
    </source>
</evidence>
<dbReference type="FunFam" id="3.10.110.10:FF:000060">
    <property type="entry name" value="Ubiquitin conjugating enzyme (UbcB)"/>
    <property type="match status" value="1"/>
</dbReference>
<feature type="active site" description="Glycyl thioester intermediate" evidence="6">
    <location>
        <position position="85"/>
    </location>
</feature>
<keyword evidence="2" id="KW-0808">Transferase</keyword>
<keyword evidence="4 7" id="KW-0833">Ubl conjugation pathway</keyword>
<keyword evidence="3 7" id="KW-0547">Nucleotide-binding</keyword>